<feature type="region of interest" description="Disordered" evidence="3">
    <location>
        <begin position="42"/>
        <end position="77"/>
    </location>
</feature>
<sequence>MSDLTKDLLAQYYGFSAEPQVEKFLSIHGCISNAENDADKLIDNQSTIDTNDDDTSKEMEEDDVESEKRNSEVDIPARSSRSLQWEALEDNNETTSKFDVIFEANKAGNFYENTNASCGNKIQDFTANNSTIISTTLGLEDNEGDDSYLSLSEEVSDVSSIAGRKKLKESSNVDTLFLTPLPNKTPTYNEIFIDLTSAGLVTLPIETIEKYPTIRMLYLENNDLLELPKELFLLLPRLQWLDVRNNRLTSLPASIKSHPSLETILLQGNKIETLPLELCLVPKLKTLSVADNPIATPPRSVIALGCSGILSYLRAEWNKLHPEEPATFVEQKIEPKPSNILCYQSPREKRRKLSKIPRRELKSTNDIGDSFKGASVRKRARAYRASNRCDGKGTNFAMEQRLYWISKARDLLSAQSATIQRIKDADTVKEWRRNKRSFSKSMEKVSRRNEDDVPFAIDIEDYPEIKKRPQKAGNYSDNRKQRKSKFAPPVNINKKIQELIGALQEFEITKSSEILTPKSKQEHLQNEIEKLSHFQKEVQYLRRYNEMTLAPMNSPNNTF</sequence>
<reference evidence="5" key="1">
    <citation type="submission" date="2025-08" db="UniProtKB">
        <authorList>
            <consortium name="RefSeq"/>
        </authorList>
    </citation>
    <scope>IDENTIFICATION</scope>
</reference>
<dbReference type="InterPro" id="IPR001611">
    <property type="entry name" value="Leu-rich_rpt"/>
</dbReference>
<dbReference type="SMART" id="SM00369">
    <property type="entry name" value="LRR_TYP"/>
    <property type="match status" value="3"/>
</dbReference>
<name>A0A6P3XQU0_DINQU</name>
<dbReference type="GO" id="GO:0005737">
    <property type="term" value="C:cytoplasm"/>
    <property type="evidence" value="ECO:0007669"/>
    <property type="project" value="TreeGrafter"/>
</dbReference>
<dbReference type="PROSITE" id="PS51450">
    <property type="entry name" value="LRR"/>
    <property type="match status" value="1"/>
</dbReference>
<dbReference type="AlphaFoldDB" id="A0A6P3XQU0"/>
<feature type="region of interest" description="Disordered" evidence="3">
    <location>
        <begin position="466"/>
        <end position="486"/>
    </location>
</feature>
<proteinExistence type="predicted"/>
<evidence type="ECO:0000256" key="3">
    <source>
        <dbReference type="SAM" id="MobiDB-lite"/>
    </source>
</evidence>
<dbReference type="InterPro" id="IPR003591">
    <property type="entry name" value="Leu-rich_rpt_typical-subtyp"/>
</dbReference>
<evidence type="ECO:0000256" key="2">
    <source>
        <dbReference type="ARBA" id="ARBA00022737"/>
    </source>
</evidence>
<dbReference type="KEGG" id="dqu:106747421"/>
<organism evidence="4 5">
    <name type="scientific">Dinoponera quadriceps</name>
    <name type="common">South American ant</name>
    <dbReference type="NCBI Taxonomy" id="609295"/>
    <lineage>
        <taxon>Eukaryota</taxon>
        <taxon>Metazoa</taxon>
        <taxon>Ecdysozoa</taxon>
        <taxon>Arthropoda</taxon>
        <taxon>Hexapoda</taxon>
        <taxon>Insecta</taxon>
        <taxon>Pterygota</taxon>
        <taxon>Neoptera</taxon>
        <taxon>Endopterygota</taxon>
        <taxon>Hymenoptera</taxon>
        <taxon>Apocrita</taxon>
        <taxon>Aculeata</taxon>
        <taxon>Formicoidea</taxon>
        <taxon>Formicidae</taxon>
        <taxon>Ponerinae</taxon>
        <taxon>Ponerini</taxon>
        <taxon>Dinoponera</taxon>
    </lineage>
</organism>
<dbReference type="SUPFAM" id="SSF52058">
    <property type="entry name" value="L domain-like"/>
    <property type="match status" value="1"/>
</dbReference>
<evidence type="ECO:0000256" key="1">
    <source>
        <dbReference type="ARBA" id="ARBA00022614"/>
    </source>
</evidence>
<keyword evidence="2" id="KW-0677">Repeat</keyword>
<dbReference type="Proteomes" id="UP000515204">
    <property type="component" value="Unplaced"/>
</dbReference>
<evidence type="ECO:0000313" key="5">
    <source>
        <dbReference type="RefSeq" id="XP_014480404.1"/>
    </source>
</evidence>
<feature type="compositionally biased region" description="Acidic residues" evidence="3">
    <location>
        <begin position="50"/>
        <end position="65"/>
    </location>
</feature>
<keyword evidence="4" id="KW-1185">Reference proteome</keyword>
<dbReference type="InterPro" id="IPR050216">
    <property type="entry name" value="LRR_domain-containing"/>
</dbReference>
<accession>A0A6P3XQU0</accession>
<dbReference type="GeneID" id="106747421"/>
<evidence type="ECO:0000313" key="4">
    <source>
        <dbReference type="Proteomes" id="UP000515204"/>
    </source>
</evidence>
<dbReference type="InterPro" id="IPR032675">
    <property type="entry name" value="LRR_dom_sf"/>
</dbReference>
<dbReference type="Pfam" id="PF13855">
    <property type="entry name" value="LRR_8"/>
    <property type="match status" value="1"/>
</dbReference>
<keyword evidence="1" id="KW-0433">Leucine-rich repeat</keyword>
<dbReference type="SMART" id="SM00364">
    <property type="entry name" value="LRR_BAC"/>
    <property type="match status" value="3"/>
</dbReference>
<dbReference type="RefSeq" id="XP_014480404.1">
    <property type="nucleotide sequence ID" value="XM_014624918.1"/>
</dbReference>
<dbReference type="OrthoDB" id="40118at2759"/>
<dbReference type="Gene3D" id="3.80.10.10">
    <property type="entry name" value="Ribonuclease Inhibitor"/>
    <property type="match status" value="1"/>
</dbReference>
<dbReference type="PANTHER" id="PTHR48051">
    <property type="match status" value="1"/>
</dbReference>
<dbReference type="PANTHER" id="PTHR48051:SF35">
    <property type="entry name" value="LEUCINE-RICH REPEAT-CONTAINING PROTEIN 27"/>
    <property type="match status" value="1"/>
</dbReference>
<gene>
    <name evidence="5" type="primary">LOC106747421</name>
</gene>
<protein>
    <submittedName>
        <fullName evidence="5">Chaoptin-like</fullName>
    </submittedName>
</protein>